<dbReference type="Proteomes" id="UP000248423">
    <property type="component" value="Unassembled WGS sequence"/>
</dbReference>
<feature type="compositionally biased region" description="Low complexity" evidence="12">
    <location>
        <begin position="665"/>
        <end position="680"/>
    </location>
</feature>
<feature type="compositionally biased region" description="Basic and acidic residues" evidence="12">
    <location>
        <begin position="7"/>
        <end position="23"/>
    </location>
</feature>
<evidence type="ECO:0000313" key="15">
    <source>
        <dbReference type="Proteomes" id="UP000248423"/>
    </source>
</evidence>
<feature type="region of interest" description="Disordered" evidence="12">
    <location>
        <begin position="624"/>
        <end position="695"/>
    </location>
</feature>
<comment type="subcellular location">
    <subcellularLocation>
        <location evidence="2 11">Membrane</location>
        <topology evidence="2 11">Single-pass membrane protein</topology>
    </subcellularLocation>
</comment>
<evidence type="ECO:0000259" key="13">
    <source>
        <dbReference type="PROSITE" id="PS51635"/>
    </source>
</evidence>
<dbReference type="EC" id="3.1.1.-" evidence="11"/>
<gene>
    <name evidence="14" type="ORF">BO78DRAFT_399677</name>
</gene>
<dbReference type="PANTHER" id="PTHR14226:SF66">
    <property type="entry name" value="TRIACYLGLYCEROL LIPASE PTL2"/>
    <property type="match status" value="1"/>
</dbReference>
<feature type="non-terminal residue" evidence="14">
    <location>
        <position position="757"/>
    </location>
</feature>
<evidence type="ECO:0000256" key="8">
    <source>
        <dbReference type="ARBA" id="ARBA00023098"/>
    </source>
</evidence>
<dbReference type="InterPro" id="IPR002641">
    <property type="entry name" value="PNPLA_dom"/>
</dbReference>
<keyword evidence="4 11" id="KW-0812">Transmembrane</keyword>
<sequence length="757" mass="86504">MNWAEKPPTDDPHEPSAIPDYDRDFLNPDDLRQFENALTDQGASPLVALNDWRPIYQRVRRGRGRRKGPRRTKDETREGVLYTVLKWPFLFTVFGWIAVLAFAYTFTRVYIFLYEQWITWRGRRQSLRRQLHAQTNYRDWQKAAQALDDHLGNQRWKEIDEYAYYDHLTINNLVDQLRRARNEAEREIRVGHTRPGEAPAAEELCTLLEACVKNNFAGVENPRLYSEAYSGTKNLVQRYIDELHACIQLVADSKVISSEDKLQHFKHLDTNFGRTALCLSGGATFAYYHFGVVRALLDNEILPEIITGTSGGALVAALVATRTDEELKQLLVPALAHQIKACHESFLTWVRRWWRTGARFDTLDWARQCSWFCRGSTTFREAYERTGRILNVSCVPSDPHSPTILANYLTSPNCVIWSAVLASAAVPGILNPVVLMTKKRDGTLAPYSFGHKWKDGSLRTDIPIKALNLHFNVNFTIVSQVNPHINLFFFSSRGAVGRPVTHRKGRGWRGGFLGSAIEQYIKLDMNKWLRVLRHLELLPRPMGQDWSEIWLQKFSGTVTIWPKTIPSDFYHILSDPSPERLARMLRVGQQSAFPKIQFIKNRLKIEMAVVRSLQKFAHAGGRAISPAPSRWRQNDDPTDPLSERLDQNLPERRVDSAVGEESHLLDGSLSDNSSGESASSRLRVPERRRGSTGSILEEMRRQSAVFFDDMDILCSPCFLPGNFRQEDNAKMVGCFERLLRCMSDGGVPGTGTFPWNQ</sequence>
<dbReference type="EMBL" id="KZ826378">
    <property type="protein sequence ID" value="PYI03663.1"/>
    <property type="molecule type" value="Genomic_DNA"/>
</dbReference>
<dbReference type="CDD" id="cd07232">
    <property type="entry name" value="Pat_PLPL"/>
    <property type="match status" value="1"/>
</dbReference>
<keyword evidence="9 11" id="KW-0472">Membrane</keyword>
<evidence type="ECO:0000256" key="1">
    <source>
        <dbReference type="ARBA" id="ARBA00002682"/>
    </source>
</evidence>
<dbReference type="OrthoDB" id="15478at2759"/>
<dbReference type="PROSITE" id="PS51635">
    <property type="entry name" value="PNPLA"/>
    <property type="match status" value="1"/>
</dbReference>
<protein>
    <recommendedName>
        <fullName evidence="11">Patatin-like phospholipase domain-containing protein</fullName>
        <ecNumber evidence="11">3.1.1.-</ecNumber>
    </recommendedName>
</protein>
<dbReference type="PANTHER" id="PTHR14226">
    <property type="entry name" value="NEUROPATHY TARGET ESTERASE/SWISS CHEESE D.MELANOGASTER"/>
    <property type="match status" value="1"/>
</dbReference>
<evidence type="ECO:0000256" key="7">
    <source>
        <dbReference type="ARBA" id="ARBA00022989"/>
    </source>
</evidence>
<feature type="transmembrane region" description="Helical" evidence="11">
    <location>
        <begin position="89"/>
        <end position="114"/>
    </location>
</feature>
<dbReference type="GO" id="GO:0006641">
    <property type="term" value="P:triglyceride metabolic process"/>
    <property type="evidence" value="ECO:0007669"/>
    <property type="project" value="UniProtKB-ARBA"/>
</dbReference>
<evidence type="ECO:0000313" key="14">
    <source>
        <dbReference type="EMBL" id="PYI03663.1"/>
    </source>
</evidence>
<evidence type="ECO:0000256" key="10">
    <source>
        <dbReference type="PROSITE-ProRule" id="PRU01161"/>
    </source>
</evidence>
<evidence type="ECO:0000256" key="9">
    <source>
        <dbReference type="ARBA" id="ARBA00023136"/>
    </source>
</evidence>
<reference evidence="14 15" key="1">
    <citation type="submission" date="2018-02" db="EMBL/GenBank/DDBJ databases">
        <title>The genomes of Aspergillus section Nigri reveals drivers in fungal speciation.</title>
        <authorList>
            <consortium name="DOE Joint Genome Institute"/>
            <person name="Vesth T.C."/>
            <person name="Nybo J."/>
            <person name="Theobald S."/>
            <person name="Brandl J."/>
            <person name="Frisvad J.C."/>
            <person name="Nielsen K.F."/>
            <person name="Lyhne E.K."/>
            <person name="Kogle M.E."/>
            <person name="Kuo A."/>
            <person name="Riley R."/>
            <person name="Clum A."/>
            <person name="Nolan M."/>
            <person name="Lipzen A."/>
            <person name="Salamov A."/>
            <person name="Henrissat B."/>
            <person name="Wiebenga A."/>
            <person name="De vries R.P."/>
            <person name="Grigoriev I.V."/>
            <person name="Mortensen U.H."/>
            <person name="Andersen M.R."/>
            <person name="Baker S.E."/>
        </authorList>
    </citation>
    <scope>NUCLEOTIDE SEQUENCE [LARGE SCALE GENOMIC DNA]</scope>
    <source>
        <strain evidence="14 15">CBS 121057</strain>
    </source>
</reference>
<dbReference type="InterPro" id="IPR021771">
    <property type="entry name" value="Triacylglycerol_lipase_N"/>
</dbReference>
<evidence type="ECO:0000256" key="2">
    <source>
        <dbReference type="ARBA" id="ARBA00004167"/>
    </source>
</evidence>
<evidence type="ECO:0000256" key="6">
    <source>
        <dbReference type="ARBA" id="ARBA00022963"/>
    </source>
</evidence>
<dbReference type="GO" id="GO:0004806">
    <property type="term" value="F:triacylglycerol lipase activity"/>
    <property type="evidence" value="ECO:0007669"/>
    <property type="project" value="InterPro"/>
</dbReference>
<dbReference type="GO" id="GO:0016042">
    <property type="term" value="P:lipid catabolic process"/>
    <property type="evidence" value="ECO:0007669"/>
    <property type="project" value="UniProtKB-UniRule"/>
</dbReference>
<evidence type="ECO:0000256" key="3">
    <source>
        <dbReference type="ARBA" id="ARBA00006104"/>
    </source>
</evidence>
<keyword evidence="15" id="KW-1185">Reference proteome</keyword>
<dbReference type="AlphaFoldDB" id="A0A319FBY3"/>
<dbReference type="GO" id="GO:0016020">
    <property type="term" value="C:membrane"/>
    <property type="evidence" value="ECO:0007669"/>
    <property type="project" value="UniProtKB-SubCell"/>
</dbReference>
<name>A0A319FBY3_ASPSB</name>
<keyword evidence="8 10" id="KW-0443">Lipid metabolism</keyword>
<dbReference type="Gene3D" id="3.40.1090.10">
    <property type="entry name" value="Cytosolic phospholipase A2 catalytic domain"/>
    <property type="match status" value="2"/>
</dbReference>
<feature type="region of interest" description="Disordered" evidence="12">
    <location>
        <begin position="1"/>
        <end position="23"/>
    </location>
</feature>
<evidence type="ECO:0000256" key="12">
    <source>
        <dbReference type="SAM" id="MobiDB-lite"/>
    </source>
</evidence>
<feature type="active site" description="Nucleophile" evidence="10">
    <location>
        <position position="310"/>
    </location>
</feature>
<comment type="similarity">
    <text evidence="3 11">Belongs to the PLPL family.</text>
</comment>
<evidence type="ECO:0000256" key="11">
    <source>
        <dbReference type="RuleBase" id="RU362055"/>
    </source>
</evidence>
<evidence type="ECO:0000256" key="4">
    <source>
        <dbReference type="ARBA" id="ARBA00022692"/>
    </source>
</evidence>
<proteinExistence type="inferred from homology"/>
<dbReference type="VEuPathDB" id="FungiDB:BO78DRAFT_399677"/>
<organism evidence="14 15">
    <name type="scientific">Aspergillus sclerotiicarbonarius (strain CBS 121057 / IBT 28362)</name>
    <dbReference type="NCBI Taxonomy" id="1448318"/>
    <lineage>
        <taxon>Eukaryota</taxon>
        <taxon>Fungi</taxon>
        <taxon>Dikarya</taxon>
        <taxon>Ascomycota</taxon>
        <taxon>Pezizomycotina</taxon>
        <taxon>Eurotiomycetes</taxon>
        <taxon>Eurotiomycetidae</taxon>
        <taxon>Eurotiales</taxon>
        <taxon>Aspergillaceae</taxon>
        <taxon>Aspergillus</taxon>
        <taxon>Aspergillus subgen. Circumdati</taxon>
    </lineage>
</organism>
<feature type="domain" description="PNPLA" evidence="13">
    <location>
        <begin position="277"/>
        <end position="468"/>
    </location>
</feature>
<feature type="short sequence motif" description="GXSXG" evidence="10">
    <location>
        <begin position="308"/>
        <end position="312"/>
    </location>
</feature>
<comment type="function">
    <text evidence="11">Lipid hydrolase.</text>
</comment>
<comment type="caution">
    <text evidence="10">Lacks conserved residue(s) required for the propagation of feature annotation.</text>
</comment>
<dbReference type="STRING" id="1448318.A0A319FBY3"/>
<keyword evidence="5 10" id="KW-0378">Hydrolase</keyword>
<dbReference type="InterPro" id="IPR050301">
    <property type="entry name" value="NTE"/>
</dbReference>
<dbReference type="Pfam" id="PF11815">
    <property type="entry name" value="DUF3336"/>
    <property type="match status" value="1"/>
</dbReference>
<keyword evidence="7 11" id="KW-1133">Transmembrane helix</keyword>
<feature type="compositionally biased region" description="Basic and acidic residues" evidence="12">
    <location>
        <begin position="641"/>
        <end position="664"/>
    </location>
</feature>
<feature type="active site" description="Proton acceptor" evidence="10">
    <location>
        <position position="455"/>
    </location>
</feature>
<accession>A0A319FBY3</accession>
<dbReference type="SUPFAM" id="SSF52151">
    <property type="entry name" value="FabD/lysophospholipase-like"/>
    <property type="match status" value="1"/>
</dbReference>
<evidence type="ECO:0000256" key="5">
    <source>
        <dbReference type="ARBA" id="ARBA00022801"/>
    </source>
</evidence>
<comment type="function">
    <text evidence="1">Probable lipid hydrolase.</text>
</comment>
<keyword evidence="6 10" id="KW-0442">Lipid degradation</keyword>
<dbReference type="Pfam" id="PF01734">
    <property type="entry name" value="Patatin"/>
    <property type="match status" value="1"/>
</dbReference>
<dbReference type="InterPro" id="IPR016035">
    <property type="entry name" value="Acyl_Trfase/lysoPLipase"/>
</dbReference>